<evidence type="ECO:0000313" key="1">
    <source>
        <dbReference type="EMBL" id="QBE95267.1"/>
    </source>
</evidence>
<proteinExistence type="predicted"/>
<gene>
    <name evidence="1" type="ORF">PMF13cell1_00782</name>
</gene>
<dbReference type="EMBL" id="CP035945">
    <property type="protein sequence ID" value="QBE95267.1"/>
    <property type="molecule type" value="Genomic_DNA"/>
</dbReference>
<dbReference type="Proteomes" id="UP000289794">
    <property type="component" value="Chromosome"/>
</dbReference>
<protein>
    <submittedName>
        <fullName evidence="1">Uncharacterized protein</fullName>
    </submittedName>
</protein>
<dbReference type="KEGG" id="bpro:PMF13cell1_00782"/>
<name>A0A4P6LWQ9_9FIRM</name>
<organism evidence="1 2">
    <name type="scientific">Blautia producta</name>
    <dbReference type="NCBI Taxonomy" id="33035"/>
    <lineage>
        <taxon>Bacteria</taxon>
        <taxon>Bacillati</taxon>
        <taxon>Bacillota</taxon>
        <taxon>Clostridia</taxon>
        <taxon>Lachnospirales</taxon>
        <taxon>Lachnospiraceae</taxon>
        <taxon>Blautia</taxon>
    </lineage>
</organism>
<dbReference type="AlphaFoldDB" id="A0A4P6LWQ9"/>
<accession>A0A4P6LWQ9</accession>
<sequence length="146" mass="16488">MGIFKKKDNEIQLIHIQGLPALQNQLMDVIINKIERKIYFIEKAKVNKKEYSIFLNDIKFSGMLTEEVSKQRSSIGRAIAGGLLFGTTGAVVGAVSGVKDKTKKESYYVIEYNECENTKFIQMALAGDFRITKFDSLLKSLTNQNQ</sequence>
<dbReference type="RefSeq" id="WP_130179877.1">
    <property type="nucleotide sequence ID" value="NZ_CP035945.1"/>
</dbReference>
<evidence type="ECO:0000313" key="2">
    <source>
        <dbReference type="Proteomes" id="UP000289794"/>
    </source>
</evidence>
<reference evidence="1 2" key="1">
    <citation type="submission" date="2019-01" db="EMBL/GenBank/DDBJ databases">
        <title>PMF-metabolizing Aryl O-demethylase.</title>
        <authorList>
            <person name="Kim M."/>
        </authorList>
    </citation>
    <scope>NUCLEOTIDE SEQUENCE [LARGE SCALE GENOMIC DNA]</scope>
    <source>
        <strain evidence="1 2">PMF1</strain>
    </source>
</reference>